<dbReference type="EMBL" id="JARK01001548">
    <property type="protein sequence ID" value="EYB90922.1"/>
    <property type="molecule type" value="Genomic_DNA"/>
</dbReference>
<evidence type="ECO:0000313" key="1">
    <source>
        <dbReference type="EMBL" id="EYB90922.1"/>
    </source>
</evidence>
<name>A0A016SKP4_9BILA</name>
<protein>
    <submittedName>
        <fullName evidence="1">Uncharacterized protein</fullName>
    </submittedName>
</protein>
<comment type="caution">
    <text evidence="1">The sequence shown here is derived from an EMBL/GenBank/DDBJ whole genome shotgun (WGS) entry which is preliminary data.</text>
</comment>
<dbReference type="Proteomes" id="UP000024635">
    <property type="component" value="Unassembled WGS sequence"/>
</dbReference>
<proteinExistence type="predicted"/>
<dbReference type="AlphaFoldDB" id="A0A016SKP4"/>
<evidence type="ECO:0000313" key="2">
    <source>
        <dbReference type="Proteomes" id="UP000024635"/>
    </source>
</evidence>
<organism evidence="1 2">
    <name type="scientific">Ancylostoma ceylanicum</name>
    <dbReference type="NCBI Taxonomy" id="53326"/>
    <lineage>
        <taxon>Eukaryota</taxon>
        <taxon>Metazoa</taxon>
        <taxon>Ecdysozoa</taxon>
        <taxon>Nematoda</taxon>
        <taxon>Chromadorea</taxon>
        <taxon>Rhabditida</taxon>
        <taxon>Rhabditina</taxon>
        <taxon>Rhabditomorpha</taxon>
        <taxon>Strongyloidea</taxon>
        <taxon>Ancylostomatidae</taxon>
        <taxon>Ancylostomatinae</taxon>
        <taxon>Ancylostoma</taxon>
    </lineage>
</organism>
<sequence>MSDGRNKRSSKYGFWPTKAYSTRKTSLTNGYFSMLQELILNVSTAATTMTLTATMDVLDGMVIPRMDTFMKSTVIEGYL</sequence>
<reference evidence="2" key="1">
    <citation type="journal article" date="2015" name="Nat. Genet.">
        <title>The genome and transcriptome of the zoonotic hookworm Ancylostoma ceylanicum identify infection-specific gene families.</title>
        <authorList>
            <person name="Schwarz E.M."/>
            <person name="Hu Y."/>
            <person name="Antoshechkin I."/>
            <person name="Miller M.M."/>
            <person name="Sternberg P.W."/>
            <person name="Aroian R.V."/>
        </authorList>
    </citation>
    <scope>NUCLEOTIDE SEQUENCE</scope>
    <source>
        <strain evidence="2">HY135</strain>
    </source>
</reference>
<accession>A0A016SKP4</accession>
<gene>
    <name evidence="1" type="primary">Acey_s0212.g2236</name>
    <name evidence="1" type="ORF">Y032_0212g2236</name>
</gene>
<keyword evidence="2" id="KW-1185">Reference proteome</keyword>